<evidence type="ECO:0000313" key="1">
    <source>
        <dbReference type="EMBL" id="OHA28841.1"/>
    </source>
</evidence>
<accession>A0A1G2N0V6</accession>
<sequence>MDANKKLILQLKKLRATEADGWDHVRNNSCCPGDDWADGYNQAIKDAVKLIGSAGKQLE</sequence>
<organism evidence="1 2">
    <name type="scientific">Candidatus Taylorbacteria bacterium RIFCSPHIGHO2_12_FULL_45_16</name>
    <dbReference type="NCBI Taxonomy" id="1802315"/>
    <lineage>
        <taxon>Bacteria</taxon>
        <taxon>Candidatus Tayloriibacteriota</taxon>
    </lineage>
</organism>
<dbReference type="STRING" id="1802315.A3F51_02590"/>
<evidence type="ECO:0000313" key="2">
    <source>
        <dbReference type="Proteomes" id="UP000178089"/>
    </source>
</evidence>
<gene>
    <name evidence="1" type="ORF">A3F51_02590</name>
</gene>
<protein>
    <submittedName>
        <fullName evidence="1">Uncharacterized protein</fullName>
    </submittedName>
</protein>
<dbReference type="EMBL" id="MHRT01000007">
    <property type="protein sequence ID" value="OHA28841.1"/>
    <property type="molecule type" value="Genomic_DNA"/>
</dbReference>
<comment type="caution">
    <text evidence="1">The sequence shown here is derived from an EMBL/GenBank/DDBJ whole genome shotgun (WGS) entry which is preliminary data.</text>
</comment>
<name>A0A1G2N0V6_9BACT</name>
<dbReference type="AlphaFoldDB" id="A0A1G2N0V6"/>
<proteinExistence type="predicted"/>
<reference evidence="1 2" key="1">
    <citation type="journal article" date="2016" name="Nat. Commun.">
        <title>Thousands of microbial genomes shed light on interconnected biogeochemical processes in an aquifer system.</title>
        <authorList>
            <person name="Anantharaman K."/>
            <person name="Brown C.T."/>
            <person name="Hug L.A."/>
            <person name="Sharon I."/>
            <person name="Castelle C.J."/>
            <person name="Probst A.J."/>
            <person name="Thomas B.C."/>
            <person name="Singh A."/>
            <person name="Wilkins M.J."/>
            <person name="Karaoz U."/>
            <person name="Brodie E.L."/>
            <person name="Williams K.H."/>
            <person name="Hubbard S.S."/>
            <person name="Banfield J.F."/>
        </authorList>
    </citation>
    <scope>NUCLEOTIDE SEQUENCE [LARGE SCALE GENOMIC DNA]</scope>
</reference>
<dbReference type="Proteomes" id="UP000178089">
    <property type="component" value="Unassembled WGS sequence"/>
</dbReference>